<dbReference type="EMBL" id="JANAKD010000009">
    <property type="protein sequence ID" value="KAJ3499453.1"/>
    <property type="molecule type" value="Genomic_DNA"/>
</dbReference>
<gene>
    <name evidence="1" type="ORF">NLG97_g322</name>
</gene>
<comment type="caution">
    <text evidence="1">The sequence shown here is derived from an EMBL/GenBank/DDBJ whole genome shotgun (WGS) entry which is preliminary data.</text>
</comment>
<name>A0ACC1R743_9HYPO</name>
<evidence type="ECO:0000313" key="1">
    <source>
        <dbReference type="EMBL" id="KAJ3499453.1"/>
    </source>
</evidence>
<reference evidence="1" key="1">
    <citation type="submission" date="2022-07" db="EMBL/GenBank/DDBJ databases">
        <title>Genome Sequence of Lecanicillium saksenae.</title>
        <authorList>
            <person name="Buettner E."/>
        </authorList>
    </citation>
    <scope>NUCLEOTIDE SEQUENCE</scope>
    <source>
        <strain evidence="1">VT-O1</strain>
    </source>
</reference>
<dbReference type="Proteomes" id="UP001148737">
    <property type="component" value="Unassembled WGS sequence"/>
</dbReference>
<evidence type="ECO:0000313" key="2">
    <source>
        <dbReference type="Proteomes" id="UP001148737"/>
    </source>
</evidence>
<keyword evidence="2" id="KW-1185">Reference proteome</keyword>
<sequence>MNQCGQNQNSGSCASQTFTGTDSAVAASQDTAAFAPQLDSCPQPNALAVARQAKHALGRPPAHLRHQTSMDFKEDMLRNRHNIDNENTFMEWVYPPAREASPPSYTESTVQWGSDSMFDAQATGAQRRVGVRQLTQFRLEVMPDEEEAEEEEEDEEDEAQDADGDEAPSSGSRSARIPSPESSVANKRLRRSRRTAPESAFTYSSAESAAGPSSAPVREGKVHRERLTIEQKRSNHIRHEQKRRGLIREGFKDLTELVPELQGGTWSRSRILFKAVEYLQALLERNEALQNELNRLQNDQQGK</sequence>
<protein>
    <submittedName>
        <fullName evidence="1">Uncharacterized protein</fullName>
    </submittedName>
</protein>
<proteinExistence type="predicted"/>
<organism evidence="1 2">
    <name type="scientific">Lecanicillium saksenae</name>
    <dbReference type="NCBI Taxonomy" id="468837"/>
    <lineage>
        <taxon>Eukaryota</taxon>
        <taxon>Fungi</taxon>
        <taxon>Dikarya</taxon>
        <taxon>Ascomycota</taxon>
        <taxon>Pezizomycotina</taxon>
        <taxon>Sordariomycetes</taxon>
        <taxon>Hypocreomycetidae</taxon>
        <taxon>Hypocreales</taxon>
        <taxon>Cordycipitaceae</taxon>
        <taxon>Lecanicillium</taxon>
    </lineage>
</organism>
<accession>A0ACC1R743</accession>